<sequence>MASQYRVQKIIKMRSEDTGSIQARNFKQRRSGGEESMDFPEEKNDERDTQSRKEGPHGLGDCDPSILVHGRGKHRMLQIFTLLDSRNKGNGPLNRYIFSASQILFNWRKQRSNPTKEKDDNKAGKGQCKLDIKDTIAHYSGTELHKSHESADI</sequence>
<keyword evidence="3" id="KW-1185">Reference proteome</keyword>
<protein>
    <submittedName>
        <fullName evidence="2">Uncharacterized protein</fullName>
    </submittedName>
</protein>
<name>A0AAD6WFJ2_9ROSI</name>
<feature type="compositionally biased region" description="Basic and acidic residues" evidence="1">
    <location>
        <begin position="40"/>
        <end position="56"/>
    </location>
</feature>
<accession>A0AAD6WFJ2</accession>
<dbReference type="EMBL" id="JAQIZT010000001">
    <property type="protein sequence ID" value="KAJ7010492.1"/>
    <property type="molecule type" value="Genomic_DNA"/>
</dbReference>
<comment type="caution">
    <text evidence="2">The sequence shown here is derived from an EMBL/GenBank/DDBJ whole genome shotgun (WGS) entry which is preliminary data.</text>
</comment>
<dbReference type="AlphaFoldDB" id="A0AAD6WFJ2"/>
<organism evidence="2 3">
    <name type="scientific">Populus alba x Populus x berolinensis</name>
    <dbReference type="NCBI Taxonomy" id="444605"/>
    <lineage>
        <taxon>Eukaryota</taxon>
        <taxon>Viridiplantae</taxon>
        <taxon>Streptophyta</taxon>
        <taxon>Embryophyta</taxon>
        <taxon>Tracheophyta</taxon>
        <taxon>Spermatophyta</taxon>
        <taxon>Magnoliopsida</taxon>
        <taxon>eudicotyledons</taxon>
        <taxon>Gunneridae</taxon>
        <taxon>Pentapetalae</taxon>
        <taxon>rosids</taxon>
        <taxon>fabids</taxon>
        <taxon>Malpighiales</taxon>
        <taxon>Salicaceae</taxon>
        <taxon>Saliceae</taxon>
        <taxon>Populus</taxon>
    </lineage>
</organism>
<proteinExistence type="predicted"/>
<feature type="region of interest" description="Disordered" evidence="1">
    <location>
        <begin position="16"/>
        <end position="64"/>
    </location>
</feature>
<reference evidence="2 3" key="1">
    <citation type="journal article" date="2023" name="Mol. Ecol. Resour.">
        <title>Chromosome-level genome assembly of a triploid poplar Populus alba 'Berolinensis'.</title>
        <authorList>
            <person name="Chen S."/>
            <person name="Yu Y."/>
            <person name="Wang X."/>
            <person name="Wang S."/>
            <person name="Zhang T."/>
            <person name="Zhou Y."/>
            <person name="He R."/>
            <person name="Meng N."/>
            <person name="Wang Y."/>
            <person name="Liu W."/>
            <person name="Liu Z."/>
            <person name="Liu J."/>
            <person name="Guo Q."/>
            <person name="Huang H."/>
            <person name="Sederoff R.R."/>
            <person name="Wang G."/>
            <person name="Qu G."/>
            <person name="Chen S."/>
        </authorList>
    </citation>
    <scope>NUCLEOTIDE SEQUENCE [LARGE SCALE GENOMIC DNA]</scope>
    <source>
        <strain evidence="2">SC-2020</strain>
    </source>
</reference>
<evidence type="ECO:0000256" key="1">
    <source>
        <dbReference type="SAM" id="MobiDB-lite"/>
    </source>
</evidence>
<evidence type="ECO:0000313" key="3">
    <source>
        <dbReference type="Proteomes" id="UP001164929"/>
    </source>
</evidence>
<evidence type="ECO:0000313" key="2">
    <source>
        <dbReference type="EMBL" id="KAJ7010492.1"/>
    </source>
</evidence>
<gene>
    <name evidence="2" type="ORF">NC653_001056</name>
</gene>
<dbReference type="Proteomes" id="UP001164929">
    <property type="component" value="Chromosome 1"/>
</dbReference>